<sequence>MPYLKKFLFYYADDINDDFQITPCHKLINHFISPFWINKNWIIRIIIDNNKIIYLIRPESEFCYNFQDFKNHTSSSNYTHPGVRVHIKKSQHTPGNQIFINKINSLFSLMDITSLVINCHQMSANIFIKVLISLPHLDMIRIISSLEPELLMSHTMGYLISI</sequence>
<keyword evidence="3" id="KW-1185">Reference proteome</keyword>
<gene>
    <name evidence="2" type="ORF">JXQ802_LOCUS52512</name>
    <name evidence="1" type="ORF">PYM288_LOCUS36174</name>
</gene>
<dbReference type="EMBL" id="CAJNOL010008411">
    <property type="protein sequence ID" value="CAF1636109.1"/>
    <property type="molecule type" value="Genomic_DNA"/>
</dbReference>
<dbReference type="Proteomes" id="UP000663870">
    <property type="component" value="Unassembled WGS sequence"/>
</dbReference>
<protein>
    <submittedName>
        <fullName evidence="2">Uncharacterized protein</fullName>
    </submittedName>
</protein>
<organism evidence="2 3">
    <name type="scientific">Rotaria sordida</name>
    <dbReference type="NCBI Taxonomy" id="392033"/>
    <lineage>
        <taxon>Eukaryota</taxon>
        <taxon>Metazoa</taxon>
        <taxon>Spiralia</taxon>
        <taxon>Gnathifera</taxon>
        <taxon>Rotifera</taxon>
        <taxon>Eurotatoria</taxon>
        <taxon>Bdelloidea</taxon>
        <taxon>Philodinida</taxon>
        <taxon>Philodinidae</taxon>
        <taxon>Rotaria</taxon>
    </lineage>
</organism>
<accession>A0A816DMJ7</accession>
<comment type="caution">
    <text evidence="2">The sequence shown here is derived from an EMBL/GenBank/DDBJ whole genome shotgun (WGS) entry which is preliminary data.</text>
</comment>
<dbReference type="AlphaFoldDB" id="A0A816DMJ7"/>
<evidence type="ECO:0000313" key="1">
    <source>
        <dbReference type="EMBL" id="CAF1441613.1"/>
    </source>
</evidence>
<reference evidence="2" key="1">
    <citation type="submission" date="2021-02" db="EMBL/GenBank/DDBJ databases">
        <authorList>
            <person name="Nowell W R."/>
        </authorList>
    </citation>
    <scope>NUCLEOTIDE SEQUENCE</scope>
</reference>
<evidence type="ECO:0000313" key="3">
    <source>
        <dbReference type="Proteomes" id="UP000663870"/>
    </source>
</evidence>
<dbReference type="EMBL" id="CAJNOH010006803">
    <property type="protein sequence ID" value="CAF1441613.1"/>
    <property type="molecule type" value="Genomic_DNA"/>
</dbReference>
<name>A0A816DMJ7_9BILA</name>
<proteinExistence type="predicted"/>
<evidence type="ECO:0000313" key="2">
    <source>
        <dbReference type="EMBL" id="CAF1636109.1"/>
    </source>
</evidence>
<dbReference type="Proteomes" id="UP000663854">
    <property type="component" value="Unassembled WGS sequence"/>
</dbReference>